<dbReference type="Proteomes" id="UP000287177">
    <property type="component" value="Unassembled WGS sequence"/>
</dbReference>
<name>A0A439DMN0_9MYCO</name>
<proteinExistence type="predicted"/>
<dbReference type="EMBL" id="ATDN01000056">
    <property type="protein sequence ID" value="RWA16314.1"/>
    <property type="molecule type" value="Genomic_DNA"/>
</dbReference>
<evidence type="ECO:0000313" key="2">
    <source>
        <dbReference type="Proteomes" id="UP000287177"/>
    </source>
</evidence>
<evidence type="ECO:0000313" key="1">
    <source>
        <dbReference type="EMBL" id="RWA16314.1"/>
    </source>
</evidence>
<organism evidence="1 2">
    <name type="scientific">Mycolicibacterium elephantis DSM 44368</name>
    <dbReference type="NCBI Taxonomy" id="1335622"/>
    <lineage>
        <taxon>Bacteria</taxon>
        <taxon>Bacillati</taxon>
        <taxon>Actinomycetota</taxon>
        <taxon>Actinomycetes</taxon>
        <taxon>Mycobacteriales</taxon>
        <taxon>Mycobacteriaceae</taxon>
        <taxon>Mycolicibacterium</taxon>
    </lineage>
</organism>
<accession>A0A439DMN0</accession>
<comment type="caution">
    <text evidence="1">The sequence shown here is derived from an EMBL/GenBank/DDBJ whole genome shotgun (WGS) entry which is preliminary data.</text>
</comment>
<protein>
    <submittedName>
        <fullName evidence="1">Uncharacterized protein</fullName>
    </submittedName>
</protein>
<reference evidence="1 2" key="1">
    <citation type="submission" date="2013-06" db="EMBL/GenBank/DDBJ databases">
        <title>The draft sequence of the Mycobacterium elephantis genome.</title>
        <authorList>
            <person name="Pettersson F.B."/>
            <person name="Das S."/>
            <person name="Dasgupta S."/>
            <person name="Bhattacharya A."/>
            <person name="Kirsebom L.A."/>
        </authorList>
    </citation>
    <scope>NUCLEOTIDE SEQUENCE [LARGE SCALE GENOMIC DNA]</scope>
    <source>
        <strain evidence="1 2">DSM 44368</strain>
    </source>
</reference>
<dbReference type="AlphaFoldDB" id="A0A439DMN0"/>
<gene>
    <name evidence="1" type="ORF">MELE44368_06800</name>
</gene>
<sequence>MHEPELCPPQGIPLIAGISGLPGIVVYGSGEFGTRSGTHAAV</sequence>
<keyword evidence="2" id="KW-1185">Reference proteome</keyword>